<dbReference type="Proteomes" id="UP000005555">
    <property type="component" value="Unassembled WGS sequence"/>
</dbReference>
<evidence type="ECO:0000313" key="2">
    <source>
        <dbReference type="EMBL" id="EAS47223.1"/>
    </source>
</evidence>
<gene>
    <name evidence="2" type="ORF">GB2207_11418</name>
</gene>
<protein>
    <submittedName>
        <fullName evidence="2">Uncharacterized protein</fullName>
    </submittedName>
</protein>
<dbReference type="HOGENOM" id="CLU_862657_0_0_6"/>
<dbReference type="AlphaFoldDB" id="Q1YSI3"/>
<feature type="transmembrane region" description="Helical" evidence="1">
    <location>
        <begin position="238"/>
        <end position="254"/>
    </location>
</feature>
<sequence length="322" mass="35994">MHISKYLKDKTFLGALVFWLIATISYFQFVAMGYALSPIAVDGLESLLTFYIPVLVLTVFLLLYLTRKRPPVKWDKLYAVSKTTANKEAWLSVGYLLLTQMILGLGFDLGLHFPGTDIYSTGSHSQTDVLIWAVTYTITYTVLPLLWLRSRGFSLKKLFSSLQWIRDLWIIVAYWALDFFGPILAGATDFIGGITASQYAQGVPLGIFVNALGAGLPVVVMMHMIFIPRVAILVKNKLTVILLGGLFYSVFSVFDQGVDYSTLDIGLTSFAYVVMTQTLVGMGKATFTVVTGNPFIHFITLHIVSARVPFDTRMYIEIFKLK</sequence>
<feature type="transmembrane region" description="Helical" evidence="1">
    <location>
        <begin position="12"/>
        <end position="36"/>
    </location>
</feature>
<keyword evidence="1" id="KW-0472">Membrane</keyword>
<feature type="transmembrane region" description="Helical" evidence="1">
    <location>
        <begin position="207"/>
        <end position="226"/>
    </location>
</feature>
<reference evidence="2 3" key="1">
    <citation type="submission" date="2006-03" db="EMBL/GenBank/DDBJ databases">
        <authorList>
            <person name="Giovannoni S.J."/>
            <person name="Cho J.-C."/>
            <person name="Ferriera S."/>
            <person name="Johnson J."/>
            <person name="Kravitz S."/>
            <person name="Halpern A."/>
            <person name="Remington K."/>
            <person name="Beeson K."/>
            <person name="Tran B."/>
            <person name="Rogers Y.-H."/>
            <person name="Friedman R."/>
            <person name="Venter J.C."/>
        </authorList>
    </citation>
    <scope>NUCLEOTIDE SEQUENCE [LARGE SCALE GENOMIC DNA]</scope>
    <source>
        <strain evidence="2 3">HTCC2207</strain>
    </source>
</reference>
<keyword evidence="1" id="KW-1133">Transmembrane helix</keyword>
<proteinExistence type="predicted"/>
<comment type="caution">
    <text evidence="2">The sequence shown here is derived from an EMBL/GenBank/DDBJ whole genome shotgun (WGS) entry which is preliminary data.</text>
</comment>
<evidence type="ECO:0000256" key="1">
    <source>
        <dbReference type="SAM" id="Phobius"/>
    </source>
</evidence>
<feature type="transmembrane region" description="Helical" evidence="1">
    <location>
        <begin position="88"/>
        <end position="109"/>
    </location>
</feature>
<dbReference type="eggNOG" id="ENOG502Z8RK">
    <property type="taxonomic scope" value="Bacteria"/>
</dbReference>
<evidence type="ECO:0000313" key="3">
    <source>
        <dbReference type="Proteomes" id="UP000005555"/>
    </source>
</evidence>
<keyword evidence="1" id="KW-0812">Transmembrane</keyword>
<organism evidence="2 3">
    <name type="scientific">gamma proteobacterium HTCC2207</name>
    <dbReference type="NCBI Taxonomy" id="314287"/>
    <lineage>
        <taxon>Bacteria</taxon>
        <taxon>Pseudomonadati</taxon>
        <taxon>Pseudomonadota</taxon>
        <taxon>Gammaproteobacteria</taxon>
        <taxon>Cellvibrionales</taxon>
        <taxon>Porticoccaceae</taxon>
        <taxon>SAR92 clade</taxon>
    </lineage>
</organism>
<feature type="transmembrane region" description="Helical" evidence="1">
    <location>
        <begin position="168"/>
        <end position="187"/>
    </location>
</feature>
<dbReference type="EMBL" id="AAPI01000003">
    <property type="protein sequence ID" value="EAS47223.1"/>
    <property type="molecule type" value="Genomic_DNA"/>
</dbReference>
<keyword evidence="3" id="KW-1185">Reference proteome</keyword>
<feature type="transmembrane region" description="Helical" evidence="1">
    <location>
        <begin position="129"/>
        <end position="148"/>
    </location>
</feature>
<feature type="transmembrane region" description="Helical" evidence="1">
    <location>
        <begin position="48"/>
        <end position="67"/>
    </location>
</feature>
<accession>Q1YSI3</accession>
<name>Q1YSI3_9GAMM</name>
<dbReference type="OrthoDB" id="9255602at2"/>